<protein>
    <recommendedName>
        <fullName evidence="2">FimV N-terminal domain-containing protein</fullName>
    </recommendedName>
</protein>
<keyword evidence="4" id="KW-1185">Reference proteome</keyword>
<organism evidence="3 4">
    <name type="scientific">Cellvibrio polysaccharolyticus</name>
    <dbReference type="NCBI Taxonomy" id="2082724"/>
    <lineage>
        <taxon>Bacteria</taxon>
        <taxon>Pseudomonadati</taxon>
        <taxon>Pseudomonadota</taxon>
        <taxon>Gammaproteobacteria</taxon>
        <taxon>Cellvibrionales</taxon>
        <taxon>Cellvibrionaceae</taxon>
        <taxon>Cellvibrio</taxon>
    </lineage>
</organism>
<gene>
    <name evidence="3" type="ORF">C4F51_12890</name>
</gene>
<feature type="signal peptide" evidence="1">
    <location>
        <begin position="1"/>
        <end position="22"/>
    </location>
</feature>
<reference evidence="3" key="1">
    <citation type="submission" date="2018-07" db="EMBL/GenBank/DDBJ databases">
        <title>Genome assembly of strain Ka43.</title>
        <authorList>
            <person name="Kukolya J."/>
            <person name="Nagy I."/>
            <person name="Horvath B."/>
            <person name="Toth A."/>
        </authorList>
    </citation>
    <scope>NUCLEOTIDE SEQUENCE</scope>
    <source>
        <strain evidence="3">KB43</strain>
    </source>
</reference>
<accession>A0A928V579</accession>
<evidence type="ECO:0000313" key="4">
    <source>
        <dbReference type="Proteomes" id="UP000652567"/>
    </source>
</evidence>
<proteinExistence type="predicted"/>
<comment type="caution">
    <text evidence="3">The sequence shown here is derived from an EMBL/GenBank/DDBJ whole genome shotgun (WGS) entry which is preliminary data.</text>
</comment>
<dbReference type="RefSeq" id="WP_193910366.1">
    <property type="nucleotide sequence ID" value="NZ_PRDL01000001.1"/>
</dbReference>
<feature type="chain" id="PRO_5037129108" description="FimV N-terminal domain-containing protein" evidence="1">
    <location>
        <begin position="23"/>
        <end position="135"/>
    </location>
</feature>
<evidence type="ECO:0000259" key="2">
    <source>
        <dbReference type="Pfam" id="PF25800"/>
    </source>
</evidence>
<dbReference type="Pfam" id="PF25800">
    <property type="entry name" value="FimV_N"/>
    <property type="match status" value="1"/>
</dbReference>
<keyword evidence="1" id="KW-0732">Signal</keyword>
<dbReference type="InterPro" id="IPR057840">
    <property type="entry name" value="FimV_N"/>
</dbReference>
<dbReference type="AlphaFoldDB" id="A0A928V579"/>
<feature type="domain" description="FimV N-terminal" evidence="2">
    <location>
        <begin position="23"/>
        <end position="131"/>
    </location>
</feature>
<name>A0A928V579_9GAMM</name>
<dbReference type="EMBL" id="PRDL01000001">
    <property type="protein sequence ID" value="MBE8718083.1"/>
    <property type="molecule type" value="Genomic_DNA"/>
</dbReference>
<evidence type="ECO:0000313" key="3">
    <source>
        <dbReference type="EMBL" id="MBE8718083.1"/>
    </source>
</evidence>
<evidence type="ECO:0000256" key="1">
    <source>
        <dbReference type="SAM" id="SignalP"/>
    </source>
</evidence>
<sequence length="135" mass="14929">MKRLLQPVGILSLLLISSQSSAVGLGELKVLSTLNQALHAEVEILEAGNLSAEEIVISIASHNTFAKYQIDRPLIYDEITVEPVAAVESKTTHYRLQSHSFIHEPFLHLIVEARWPGGRVLREYTALLDLPAPIP</sequence>
<dbReference type="Proteomes" id="UP000652567">
    <property type="component" value="Unassembled WGS sequence"/>
</dbReference>